<proteinExistence type="predicted"/>
<dbReference type="EMBL" id="MU274930">
    <property type="protein sequence ID" value="KAI0085526.1"/>
    <property type="molecule type" value="Genomic_DNA"/>
</dbReference>
<evidence type="ECO:0000313" key="2">
    <source>
        <dbReference type="Proteomes" id="UP001055072"/>
    </source>
</evidence>
<evidence type="ECO:0000313" key="1">
    <source>
        <dbReference type="EMBL" id="KAI0085526.1"/>
    </source>
</evidence>
<gene>
    <name evidence="1" type="ORF">BDY19DRAFT_438960</name>
</gene>
<protein>
    <submittedName>
        <fullName evidence="1">Uncharacterized protein</fullName>
    </submittedName>
</protein>
<organism evidence="1 2">
    <name type="scientific">Irpex rosettiformis</name>
    <dbReference type="NCBI Taxonomy" id="378272"/>
    <lineage>
        <taxon>Eukaryota</taxon>
        <taxon>Fungi</taxon>
        <taxon>Dikarya</taxon>
        <taxon>Basidiomycota</taxon>
        <taxon>Agaricomycotina</taxon>
        <taxon>Agaricomycetes</taxon>
        <taxon>Polyporales</taxon>
        <taxon>Irpicaceae</taxon>
        <taxon>Irpex</taxon>
    </lineage>
</organism>
<reference evidence="1" key="1">
    <citation type="journal article" date="2021" name="Environ. Microbiol.">
        <title>Gene family expansions and transcriptome signatures uncover fungal adaptations to wood decay.</title>
        <authorList>
            <person name="Hage H."/>
            <person name="Miyauchi S."/>
            <person name="Viragh M."/>
            <person name="Drula E."/>
            <person name="Min B."/>
            <person name="Chaduli D."/>
            <person name="Navarro D."/>
            <person name="Favel A."/>
            <person name="Norest M."/>
            <person name="Lesage-Meessen L."/>
            <person name="Balint B."/>
            <person name="Merenyi Z."/>
            <person name="de Eugenio L."/>
            <person name="Morin E."/>
            <person name="Martinez A.T."/>
            <person name="Baldrian P."/>
            <person name="Stursova M."/>
            <person name="Martinez M.J."/>
            <person name="Novotny C."/>
            <person name="Magnuson J.K."/>
            <person name="Spatafora J.W."/>
            <person name="Maurice S."/>
            <person name="Pangilinan J."/>
            <person name="Andreopoulos W."/>
            <person name="LaButti K."/>
            <person name="Hundley H."/>
            <person name="Na H."/>
            <person name="Kuo A."/>
            <person name="Barry K."/>
            <person name="Lipzen A."/>
            <person name="Henrissat B."/>
            <person name="Riley R."/>
            <person name="Ahrendt S."/>
            <person name="Nagy L.G."/>
            <person name="Grigoriev I.V."/>
            <person name="Martin F."/>
            <person name="Rosso M.N."/>
        </authorList>
    </citation>
    <scope>NUCLEOTIDE SEQUENCE</scope>
    <source>
        <strain evidence="1">CBS 384.51</strain>
    </source>
</reference>
<dbReference type="Proteomes" id="UP001055072">
    <property type="component" value="Unassembled WGS sequence"/>
</dbReference>
<accession>A0ACB8TUB9</accession>
<name>A0ACB8TUB9_9APHY</name>
<sequence>MVLGEFVVKARRLIKSAYTRVTLSGVTLSFFLLSVSFCILQILFQGFLWNEDSAAFNTLDGILENTDVPTSLLRWLTVKENGYHLRLCTEPPDGAQNVSQVCPTIFDSLSMGNSSWIAPDNIRKHSRNDSSPLLLTIGLQDGENLIEITEQCTYTLLYPMQRLRNSVDEEIALVFSQVWLLGISSSAVLSQSIPHILAVFAMRCLATGWSAYTIWRTIDLRTRLWHLIMAPNTPCHTDFEFLPDYFKSRLAFQVPDLILNVVALIFTGLLGWRLVKSFSRNVFNCVGPPAKIIRLYGYMLTVFVSGQLLSYLLTTSISLALKEGLQHNRLVGVQIGLFILAFTLTIAMYPLGYYAVRHERKLTMIAFIVILFGLIISFFSLFSFRGFRFTWLQWPFFACITGVNAAVIVCCAVFAVLCRKHFGEGLTHYLNIEQLLSKQNFAPDEFSTEDKNVRHQNEFGNGTLDDGKRDEKWDFMDRSAPIYTLRFNVNGRVA</sequence>
<comment type="caution">
    <text evidence="1">The sequence shown here is derived from an EMBL/GenBank/DDBJ whole genome shotgun (WGS) entry which is preliminary data.</text>
</comment>
<keyword evidence="2" id="KW-1185">Reference proteome</keyword>